<sequence length="38" mass="4191">MPDFDDDIWLLLVNPISGGVRGQTRIVVPPAWTAQALQ</sequence>
<organism evidence="1">
    <name type="scientific">mine drainage metagenome</name>
    <dbReference type="NCBI Taxonomy" id="410659"/>
    <lineage>
        <taxon>unclassified sequences</taxon>
        <taxon>metagenomes</taxon>
        <taxon>ecological metagenomes</taxon>
    </lineage>
</organism>
<evidence type="ECO:0000313" key="1">
    <source>
        <dbReference type="EMBL" id="OIQ96654.1"/>
    </source>
</evidence>
<proteinExistence type="predicted"/>
<dbReference type="AlphaFoldDB" id="A0A1J5RKU3"/>
<reference evidence="1" key="1">
    <citation type="submission" date="2016-10" db="EMBL/GenBank/DDBJ databases">
        <title>Sequence of Gallionella enrichment culture.</title>
        <authorList>
            <person name="Poehlein A."/>
            <person name="Muehling M."/>
            <person name="Daniel R."/>
        </authorList>
    </citation>
    <scope>NUCLEOTIDE SEQUENCE</scope>
</reference>
<name>A0A1J5RKU3_9ZZZZ</name>
<protein>
    <submittedName>
        <fullName evidence="1">Uncharacterized protein</fullName>
    </submittedName>
</protein>
<accession>A0A1J5RKU3</accession>
<comment type="caution">
    <text evidence="1">The sequence shown here is derived from an EMBL/GenBank/DDBJ whole genome shotgun (WGS) entry which is preliminary data.</text>
</comment>
<dbReference type="EMBL" id="MLJW01000145">
    <property type="protein sequence ID" value="OIQ96654.1"/>
    <property type="molecule type" value="Genomic_DNA"/>
</dbReference>
<gene>
    <name evidence="1" type="ORF">GALL_213570</name>
</gene>